<name>A0A0H5RH24_9EUKA</name>
<evidence type="ECO:0000256" key="1">
    <source>
        <dbReference type="SAM" id="MobiDB-lite"/>
    </source>
</evidence>
<feature type="region of interest" description="Disordered" evidence="1">
    <location>
        <begin position="172"/>
        <end position="199"/>
    </location>
</feature>
<protein>
    <submittedName>
        <fullName evidence="2">Uncharacterized protein</fullName>
    </submittedName>
</protein>
<reference evidence="2" key="1">
    <citation type="submission" date="2015-04" db="EMBL/GenBank/DDBJ databases">
        <title>The genome sequence of the plant pathogenic Rhizarian Plasmodiophora brassicae reveals insights in its biotrophic life cycle and the origin of chitin synthesis.</title>
        <authorList>
            <person name="Schwelm A."/>
            <person name="Fogelqvist J."/>
            <person name="Knaust A."/>
            <person name="Julke S."/>
            <person name="Lilja T."/>
            <person name="Dhandapani V."/>
            <person name="Bonilla-Rosso G."/>
            <person name="Karlsson M."/>
            <person name="Shevchenko A."/>
            <person name="Choi S.R."/>
            <person name="Kim H.G."/>
            <person name="Park J.Y."/>
            <person name="Lim Y.P."/>
            <person name="Ludwig-Muller J."/>
            <person name="Dixelius C."/>
        </authorList>
    </citation>
    <scope>NUCLEOTIDE SEQUENCE</scope>
    <source>
        <tissue evidence="2">Potato root galls</tissue>
    </source>
</reference>
<accession>A0A0H5RH24</accession>
<feature type="compositionally biased region" description="Low complexity" evidence="1">
    <location>
        <begin position="181"/>
        <end position="199"/>
    </location>
</feature>
<feature type="non-terminal residue" evidence="2">
    <location>
        <position position="1"/>
    </location>
</feature>
<organism evidence="2">
    <name type="scientific">Spongospora subterranea</name>
    <dbReference type="NCBI Taxonomy" id="70186"/>
    <lineage>
        <taxon>Eukaryota</taxon>
        <taxon>Sar</taxon>
        <taxon>Rhizaria</taxon>
        <taxon>Endomyxa</taxon>
        <taxon>Phytomyxea</taxon>
        <taxon>Plasmodiophorida</taxon>
        <taxon>Plasmodiophoridae</taxon>
        <taxon>Spongospora</taxon>
    </lineage>
</organism>
<dbReference type="EMBL" id="HACM01012400">
    <property type="protein sequence ID" value="CRZ12842.1"/>
    <property type="molecule type" value="Transcribed_RNA"/>
</dbReference>
<dbReference type="AlphaFoldDB" id="A0A0H5RH24"/>
<proteinExistence type="predicted"/>
<sequence length="199" mass="21815">HFLRFLSKSRTPDELNQWLLAITLLLRDCTDFIRKMTVQSEYISLASLLKKLCTLWDSKTVDLVLAIIGLYSRGKSGRIVNTSPTVQKLLITTLEEAIVFNTASQQNLKAIESIGNPVPRIVSVLGEEDLAEETEIGLTRLLGIFISSSTNPENFAIVCDSAIAAVQLQPSQSNGDKVDYSQESSPISVPSSPYSVNSP</sequence>
<evidence type="ECO:0000313" key="2">
    <source>
        <dbReference type="EMBL" id="CRZ12842.1"/>
    </source>
</evidence>
<feature type="non-terminal residue" evidence="2">
    <location>
        <position position="199"/>
    </location>
</feature>